<dbReference type="PANTHER" id="PTHR30480:SF13">
    <property type="entry name" value="BETA-HEXOSAMINIDASE"/>
    <property type="match status" value="1"/>
</dbReference>
<evidence type="ECO:0000256" key="7">
    <source>
        <dbReference type="SAM" id="SignalP"/>
    </source>
</evidence>
<feature type="domain" description="Glycoside hydrolase family 3 N-terminal" evidence="8">
    <location>
        <begin position="48"/>
        <end position="366"/>
    </location>
</feature>
<dbReference type="InterPro" id="IPR050226">
    <property type="entry name" value="NagZ_Beta-hexosaminidase"/>
</dbReference>
<dbReference type="InterPro" id="IPR054470">
    <property type="entry name" value="FIMAH_dom"/>
</dbReference>
<feature type="domain" description="Glycoside hydrolase family 3 C-terminal" evidence="9">
    <location>
        <begin position="405"/>
        <end position="565"/>
    </location>
</feature>
<accession>A0A7T7CAF1</accession>
<dbReference type="InterPro" id="IPR017853">
    <property type="entry name" value="GH"/>
</dbReference>
<evidence type="ECO:0000256" key="3">
    <source>
        <dbReference type="ARBA" id="ARBA00012663"/>
    </source>
</evidence>
<evidence type="ECO:0000256" key="5">
    <source>
        <dbReference type="ARBA" id="ARBA00023295"/>
    </source>
</evidence>
<sequence>MKAFISLAMIELLMASSGFSQAQTANPSFDEEKKDRVAQLIDEMDDKEKIGQLVMMAPEDGADGMPDEYTKEMIQEYGMGSVIIRGERDAITQAEYNNQLQAYAADHRMDIPLFTTADLENGAAQQVPEDATTFPRQMGAGATNSLQHADVFARIAGQEADALGFNWTYSPVADVNVDPLNPVIGVRSFSEQTDLVSEMTAAQVYGYQTEGIISTAKHFPGHGDTDTDSHFELPTVTYDREELEELHLPPFQSAIDAEIDSIMTAHIIIEAIDPDLPATLSEDVLTGLLREDMDFDGLIVTDDMAMEAITDNWGAGEAAVMSIQAGADIVMALASPQEAYEALYDAYQSGELSEERVHESLERILTKKLEYDLFDNRYVDASEVEDFVGNQEHQEIVEQMGRDSITLVKNEDVLPFDANSEETTFVAGVTHVDDVTDRIQQQSNGDVLSWEAESHDPKNEDIETAVKQAQEADRILVPTFSFGELPDGQSDLVQALKETGKPVAAVSLGLPYDVQNYPNVDAYLASYALDNWELANATSMNAAVDVVFGAQPGGQLPVTIEDHYDFGHGLSYLPNDAFDIEQLVEQYERKDAFENEEAVRHLQTHLTAVHHYENEEEAEKAITHMEGFKDLLDEQEDNTLISEEAYEDLQKQADALLEEWQ</sequence>
<dbReference type="GO" id="GO:0004563">
    <property type="term" value="F:beta-N-acetylhexosaminidase activity"/>
    <property type="evidence" value="ECO:0007669"/>
    <property type="project" value="UniProtKB-EC"/>
</dbReference>
<dbReference type="Pfam" id="PF22888">
    <property type="entry name" value="FIMAH"/>
    <property type="match status" value="1"/>
</dbReference>
<comment type="catalytic activity">
    <reaction evidence="1">
        <text>Hydrolysis of terminal non-reducing N-acetyl-D-hexosamine residues in N-acetyl-beta-D-hexosaminides.</text>
        <dbReference type="EC" id="3.2.1.52"/>
    </reaction>
</comment>
<evidence type="ECO:0000256" key="4">
    <source>
        <dbReference type="ARBA" id="ARBA00022801"/>
    </source>
</evidence>
<dbReference type="GO" id="GO:0009254">
    <property type="term" value="P:peptidoglycan turnover"/>
    <property type="evidence" value="ECO:0007669"/>
    <property type="project" value="TreeGrafter"/>
</dbReference>
<evidence type="ECO:0000259" key="8">
    <source>
        <dbReference type="Pfam" id="PF00933"/>
    </source>
</evidence>
<dbReference type="InterPro" id="IPR001764">
    <property type="entry name" value="Glyco_hydro_3_N"/>
</dbReference>
<protein>
    <recommendedName>
        <fullName evidence="3">beta-N-acetylhexosaminidase</fullName>
        <ecNumber evidence="3">3.2.1.52</ecNumber>
    </recommendedName>
</protein>
<evidence type="ECO:0000259" key="9">
    <source>
        <dbReference type="Pfam" id="PF01915"/>
    </source>
</evidence>
<dbReference type="SUPFAM" id="SSF52279">
    <property type="entry name" value="Beta-D-glucan exohydrolase, C-terminal domain"/>
    <property type="match status" value="1"/>
</dbReference>
<dbReference type="Gene3D" id="3.40.50.1700">
    <property type="entry name" value="Glycoside hydrolase family 3 C-terminal domain"/>
    <property type="match status" value="1"/>
</dbReference>
<keyword evidence="12" id="KW-1185">Reference proteome</keyword>
<keyword evidence="5 6" id="KW-0326">Glycosidase</keyword>
<dbReference type="SUPFAM" id="SSF51445">
    <property type="entry name" value="(Trans)glycosidases"/>
    <property type="match status" value="1"/>
</dbReference>
<name>A0A7T7CAF1_9BACI</name>
<evidence type="ECO:0000313" key="11">
    <source>
        <dbReference type="EMBL" id="QQK74795.1"/>
    </source>
</evidence>
<dbReference type="InterPro" id="IPR036881">
    <property type="entry name" value="Glyco_hydro_3_C_sf"/>
</dbReference>
<dbReference type="KEGG" id="scia:HUG15_03695"/>
<evidence type="ECO:0000256" key="6">
    <source>
        <dbReference type="RuleBase" id="RU361161"/>
    </source>
</evidence>
<gene>
    <name evidence="11" type="ORF">HUG15_03695</name>
</gene>
<evidence type="ECO:0000256" key="1">
    <source>
        <dbReference type="ARBA" id="ARBA00001231"/>
    </source>
</evidence>
<dbReference type="EMBL" id="CP054705">
    <property type="protein sequence ID" value="QQK74795.1"/>
    <property type="molecule type" value="Genomic_DNA"/>
</dbReference>
<feature type="chain" id="PRO_5032513610" description="beta-N-acetylhexosaminidase" evidence="7">
    <location>
        <begin position="23"/>
        <end position="661"/>
    </location>
</feature>
<keyword evidence="4 6" id="KW-0378">Hydrolase</keyword>
<reference evidence="11 12" key="1">
    <citation type="submission" date="2020-06" db="EMBL/GenBank/DDBJ databases">
        <title>Genomic analysis of Salicibibacter sp. NKC5-3.</title>
        <authorList>
            <person name="Oh Y.J."/>
        </authorList>
    </citation>
    <scope>NUCLEOTIDE SEQUENCE [LARGE SCALE GENOMIC DNA]</scope>
    <source>
        <strain evidence="11 12">NKC5-3</strain>
    </source>
</reference>
<evidence type="ECO:0000256" key="2">
    <source>
        <dbReference type="ARBA" id="ARBA00005336"/>
    </source>
</evidence>
<dbReference type="Pfam" id="PF01915">
    <property type="entry name" value="Glyco_hydro_3_C"/>
    <property type="match status" value="1"/>
</dbReference>
<dbReference type="Pfam" id="PF00933">
    <property type="entry name" value="Glyco_hydro_3"/>
    <property type="match status" value="1"/>
</dbReference>
<dbReference type="RefSeq" id="WP_200127130.1">
    <property type="nucleotide sequence ID" value="NZ_CP054705.1"/>
</dbReference>
<dbReference type="PROSITE" id="PS00775">
    <property type="entry name" value="GLYCOSYL_HYDROL_F3"/>
    <property type="match status" value="1"/>
</dbReference>
<dbReference type="GO" id="GO:0005975">
    <property type="term" value="P:carbohydrate metabolic process"/>
    <property type="evidence" value="ECO:0007669"/>
    <property type="project" value="InterPro"/>
</dbReference>
<feature type="domain" description="FIMAH" evidence="10">
    <location>
        <begin position="579"/>
        <end position="658"/>
    </location>
</feature>
<keyword evidence="7" id="KW-0732">Signal</keyword>
<proteinExistence type="inferred from homology"/>
<dbReference type="InterPro" id="IPR002772">
    <property type="entry name" value="Glyco_hydro_3_C"/>
</dbReference>
<organism evidence="11 12">
    <name type="scientific">Salicibibacter cibarius</name>
    <dbReference type="NCBI Taxonomy" id="2743000"/>
    <lineage>
        <taxon>Bacteria</taxon>
        <taxon>Bacillati</taxon>
        <taxon>Bacillota</taxon>
        <taxon>Bacilli</taxon>
        <taxon>Bacillales</taxon>
        <taxon>Bacillaceae</taxon>
        <taxon>Salicibibacter</taxon>
    </lineage>
</organism>
<dbReference type="InterPro" id="IPR019800">
    <property type="entry name" value="Glyco_hydro_3_AS"/>
</dbReference>
<feature type="signal peptide" evidence="7">
    <location>
        <begin position="1"/>
        <end position="22"/>
    </location>
</feature>
<dbReference type="InterPro" id="IPR036962">
    <property type="entry name" value="Glyco_hydro_3_N_sf"/>
</dbReference>
<dbReference type="EC" id="3.2.1.52" evidence="3"/>
<comment type="similarity">
    <text evidence="2 6">Belongs to the glycosyl hydrolase 3 family.</text>
</comment>
<dbReference type="Proteomes" id="UP000595823">
    <property type="component" value="Chromosome"/>
</dbReference>
<dbReference type="Gene3D" id="3.20.20.300">
    <property type="entry name" value="Glycoside hydrolase, family 3, N-terminal domain"/>
    <property type="match status" value="1"/>
</dbReference>
<evidence type="ECO:0000313" key="12">
    <source>
        <dbReference type="Proteomes" id="UP000595823"/>
    </source>
</evidence>
<dbReference type="PANTHER" id="PTHR30480">
    <property type="entry name" value="BETA-HEXOSAMINIDASE-RELATED"/>
    <property type="match status" value="1"/>
</dbReference>
<evidence type="ECO:0000259" key="10">
    <source>
        <dbReference type="Pfam" id="PF22888"/>
    </source>
</evidence>
<dbReference type="AlphaFoldDB" id="A0A7T7CAF1"/>